<evidence type="ECO:0000256" key="2">
    <source>
        <dbReference type="ARBA" id="ARBA00007406"/>
    </source>
</evidence>
<organism evidence="14 15">
    <name type="scientific">Candidatus Providencia siddallii</name>
    <dbReference type="NCBI Taxonomy" id="1715285"/>
    <lineage>
        <taxon>Bacteria</taxon>
        <taxon>Pseudomonadati</taxon>
        <taxon>Pseudomonadota</taxon>
        <taxon>Gammaproteobacteria</taxon>
        <taxon>Enterobacterales</taxon>
        <taxon>Morganellaceae</taxon>
        <taxon>Providencia</taxon>
    </lineage>
</organism>
<proteinExistence type="inferred from homology"/>
<dbReference type="PRINTS" id="PR00078">
    <property type="entry name" value="G3PDHDRGNASE"/>
</dbReference>
<evidence type="ECO:0000256" key="8">
    <source>
        <dbReference type="PIRSR" id="PIRSR000149-2"/>
    </source>
</evidence>
<evidence type="ECO:0000256" key="10">
    <source>
        <dbReference type="PIRSR" id="PIRSR000149-4"/>
    </source>
</evidence>
<feature type="binding site" evidence="9">
    <location>
        <position position="314"/>
    </location>
    <ligand>
        <name>NAD(+)</name>
        <dbReference type="ChEBI" id="CHEBI:57540"/>
    </ligand>
</feature>
<dbReference type="STRING" id="1715285.SOFFGTOCOR_0365"/>
<dbReference type="InterPro" id="IPR020830">
    <property type="entry name" value="GlycerAld_3-P_DH_AS"/>
</dbReference>
<evidence type="ECO:0000313" key="15">
    <source>
        <dbReference type="Proteomes" id="UP000242301"/>
    </source>
</evidence>
<keyword evidence="15" id="KW-1185">Reference proteome</keyword>
<dbReference type="PROSITE" id="PS00071">
    <property type="entry name" value="GAPDH"/>
    <property type="match status" value="1"/>
</dbReference>
<evidence type="ECO:0000256" key="3">
    <source>
        <dbReference type="ARBA" id="ARBA00011881"/>
    </source>
</evidence>
<dbReference type="CDD" id="cd18126">
    <property type="entry name" value="GAPDH_I_C"/>
    <property type="match status" value="1"/>
</dbReference>
<dbReference type="InterPro" id="IPR020828">
    <property type="entry name" value="GlycerAld_3-P_DH_NAD(P)-bd"/>
</dbReference>
<evidence type="ECO:0000256" key="9">
    <source>
        <dbReference type="PIRSR" id="PIRSR000149-3"/>
    </source>
</evidence>
<evidence type="ECO:0000256" key="4">
    <source>
        <dbReference type="ARBA" id="ARBA00023002"/>
    </source>
</evidence>
<dbReference type="FunFam" id="3.30.360.10:FF:000001">
    <property type="entry name" value="Glyceraldehyde-3-phosphate dehydrogenase"/>
    <property type="match status" value="1"/>
</dbReference>
<sequence length="333" mass="36518">MTIKVGINGFGRIGRTIFRAAQERSDIKIVAINDILYPDYIAYMLKYDSTHGRFNGTIDINNNYIVVNKKKIRVSTEKNITNLKWGDINVDVVIEATGIFLTKEMAFNHIKSGAKKVVLSAPPKDDTPMFVMGVNNKSYNGQKIVSNASCTTNCLAPLAKVINDKFGIIEGIMTTVHATTVTQKTIDSISSKDWRNGRGASQNIIPSSTGAAKAVGKVIPELDGKLTGISFRVPTPNVSVVDLTTRLKKPAKYLEICETIKEAANGEQKGILGYTEDDVVSTDFNGEKLTSIFDAKASIVLNSNFVKLVSWYDNETGYSNKILDLITYISKSN</sequence>
<reference evidence="15" key="1">
    <citation type="submission" date="2015-05" db="EMBL/GenBank/DDBJ databases">
        <authorList>
            <person name="Manzano-Marin A."/>
        </authorList>
    </citation>
    <scope>NUCLEOTIDE SEQUENCE [LARGE SCALE GENOMIC DNA]</scope>
    <source>
        <strain evidence="15">officinalis</strain>
    </source>
</reference>
<dbReference type="Gene3D" id="3.40.50.720">
    <property type="entry name" value="NAD(P)-binding Rossmann-like Domain"/>
    <property type="match status" value="1"/>
</dbReference>
<dbReference type="AlphaFoldDB" id="A0A0M6W8Q4"/>
<feature type="binding site" evidence="8">
    <location>
        <position position="232"/>
    </location>
    <ligand>
        <name>D-glyceraldehyde 3-phosphate</name>
        <dbReference type="ChEBI" id="CHEBI:59776"/>
    </ligand>
</feature>
<dbReference type="Gene3D" id="3.30.360.10">
    <property type="entry name" value="Dihydrodipicolinate Reductase, domain 2"/>
    <property type="match status" value="1"/>
</dbReference>
<evidence type="ECO:0000256" key="1">
    <source>
        <dbReference type="ARBA" id="ARBA00003501"/>
    </source>
</evidence>
<comment type="function">
    <text evidence="1">Catalyzes the oxidative phosphorylation of glyceraldehyde 3-phosphate (G3P) to 1,3-bisphosphoglycerate (BPG) using the cofactor NAD. The first reaction step involves the formation of a hemiacetal intermediate between G3P and a cysteine residue, and this hemiacetal intermediate is then oxidized to a thioester, with concomitant reduction of NAD to NADH. The reduced NADH is then exchanged with the second NAD, and the thioester is attacked by a nucleophilic inorganic phosphate to produce BPG.</text>
</comment>
<evidence type="ECO:0000259" key="13">
    <source>
        <dbReference type="SMART" id="SM00846"/>
    </source>
</evidence>
<comment type="catalytic activity">
    <reaction evidence="6">
        <text>D-glyceraldehyde 3-phosphate + phosphate + NAD(+) = (2R)-3-phospho-glyceroyl phosphate + NADH + H(+)</text>
        <dbReference type="Rhea" id="RHEA:10300"/>
        <dbReference type="ChEBI" id="CHEBI:15378"/>
        <dbReference type="ChEBI" id="CHEBI:43474"/>
        <dbReference type="ChEBI" id="CHEBI:57540"/>
        <dbReference type="ChEBI" id="CHEBI:57604"/>
        <dbReference type="ChEBI" id="CHEBI:57945"/>
        <dbReference type="ChEBI" id="CHEBI:59776"/>
        <dbReference type="EC" id="1.2.1.12"/>
    </reaction>
</comment>
<dbReference type="NCBIfam" id="TIGR01534">
    <property type="entry name" value="GAPDH-I"/>
    <property type="match status" value="1"/>
</dbReference>
<accession>A0A0M6W8Q4</accession>
<dbReference type="Pfam" id="PF00044">
    <property type="entry name" value="Gp_dh_N"/>
    <property type="match status" value="1"/>
</dbReference>
<feature type="binding site" evidence="8">
    <location>
        <begin position="149"/>
        <end position="151"/>
    </location>
    <ligand>
        <name>D-glyceraldehyde 3-phosphate</name>
        <dbReference type="ChEBI" id="CHEBI:59776"/>
    </ligand>
</feature>
<comment type="similarity">
    <text evidence="2 11">Belongs to the glyceraldehyde-3-phosphate dehydrogenase family.</text>
</comment>
<feature type="binding site" evidence="8">
    <location>
        <begin position="209"/>
        <end position="210"/>
    </location>
    <ligand>
        <name>D-glyceraldehyde 3-phosphate</name>
        <dbReference type="ChEBI" id="CHEBI:59776"/>
    </ligand>
</feature>
<feature type="active site" description="Nucleophile" evidence="7">
    <location>
        <position position="150"/>
    </location>
</feature>
<evidence type="ECO:0000256" key="11">
    <source>
        <dbReference type="RuleBase" id="RU000397"/>
    </source>
</evidence>
<evidence type="ECO:0000256" key="6">
    <source>
        <dbReference type="ARBA" id="ARBA00047698"/>
    </source>
</evidence>
<dbReference type="SUPFAM" id="SSF51735">
    <property type="entry name" value="NAD(P)-binding Rossmann-fold domains"/>
    <property type="match status" value="1"/>
</dbReference>
<evidence type="ECO:0000256" key="12">
    <source>
        <dbReference type="RuleBase" id="RU361160"/>
    </source>
</evidence>
<feature type="site" description="Activates thiol group during catalysis" evidence="10">
    <location>
        <position position="177"/>
    </location>
</feature>
<evidence type="ECO:0000256" key="7">
    <source>
        <dbReference type="PIRSR" id="PIRSR000149-1"/>
    </source>
</evidence>
<feature type="binding site" evidence="9">
    <location>
        <position position="34"/>
    </location>
    <ligand>
        <name>NAD(+)</name>
        <dbReference type="ChEBI" id="CHEBI:57540"/>
    </ligand>
</feature>
<feature type="binding site" evidence="9">
    <location>
        <position position="120"/>
    </location>
    <ligand>
        <name>NAD(+)</name>
        <dbReference type="ChEBI" id="CHEBI:57540"/>
    </ligand>
</feature>
<dbReference type="GO" id="GO:0006006">
    <property type="term" value="P:glucose metabolic process"/>
    <property type="evidence" value="ECO:0007669"/>
    <property type="project" value="InterPro"/>
</dbReference>
<dbReference type="PIRSF" id="PIRSF000149">
    <property type="entry name" value="GAP_DH"/>
    <property type="match status" value="1"/>
</dbReference>
<comment type="subunit">
    <text evidence="3">Homotetramer.</text>
</comment>
<dbReference type="EC" id="1.2.1.-" evidence="12"/>
<feature type="binding site" evidence="9">
    <location>
        <begin position="12"/>
        <end position="13"/>
    </location>
    <ligand>
        <name>NAD(+)</name>
        <dbReference type="ChEBI" id="CHEBI:57540"/>
    </ligand>
</feature>
<keyword evidence="9" id="KW-0547">Nucleotide-binding</keyword>
<dbReference type="GO" id="GO:0050661">
    <property type="term" value="F:NADP binding"/>
    <property type="evidence" value="ECO:0007669"/>
    <property type="project" value="InterPro"/>
</dbReference>
<dbReference type="GO" id="GO:0004365">
    <property type="term" value="F:glyceraldehyde-3-phosphate dehydrogenase (NAD+) (phosphorylating) activity"/>
    <property type="evidence" value="ECO:0007669"/>
    <property type="project" value="UniProtKB-EC"/>
</dbReference>
<dbReference type="EMBL" id="CVRF01000003">
    <property type="protein sequence ID" value="CRK85782.1"/>
    <property type="molecule type" value="Genomic_DNA"/>
</dbReference>
<dbReference type="SUPFAM" id="SSF55347">
    <property type="entry name" value="Glyceraldehyde-3-phosphate dehydrogenase-like, C-terminal domain"/>
    <property type="match status" value="1"/>
</dbReference>
<dbReference type="InterPro" id="IPR020831">
    <property type="entry name" value="GlycerAld/Erythrose_P_DH"/>
</dbReference>
<evidence type="ECO:0000313" key="14">
    <source>
        <dbReference type="EMBL" id="CRK85782.1"/>
    </source>
</evidence>
<protein>
    <recommendedName>
        <fullName evidence="12">Glyceraldehyde-3-phosphate dehydrogenase</fullName>
        <ecNumber evidence="12">1.2.1.-</ecNumber>
    </recommendedName>
</protein>
<dbReference type="Pfam" id="PF02800">
    <property type="entry name" value="Gp_dh_C"/>
    <property type="match status" value="1"/>
</dbReference>
<dbReference type="GO" id="GO:0072524">
    <property type="term" value="P:pyridine-containing compound metabolic process"/>
    <property type="evidence" value="ECO:0007669"/>
    <property type="project" value="UniProtKB-ARBA"/>
</dbReference>
<keyword evidence="4 12" id="KW-0560">Oxidoreductase</keyword>
<name>A0A0M6W8Q4_9GAMM</name>
<dbReference type="FunFam" id="3.40.50.720:FF:000001">
    <property type="entry name" value="Glyceraldehyde-3-phosphate dehydrogenase"/>
    <property type="match status" value="1"/>
</dbReference>
<gene>
    <name evidence="14" type="primary">gapA</name>
    <name evidence="14" type="ORF">SOFFGTOCOR_0365</name>
</gene>
<dbReference type="CDD" id="cd05214">
    <property type="entry name" value="GAPDH_I_N"/>
    <property type="match status" value="1"/>
</dbReference>
<keyword evidence="5 9" id="KW-0520">NAD</keyword>
<dbReference type="InterPro" id="IPR006424">
    <property type="entry name" value="Glyceraldehyde-3-P_DH_1"/>
</dbReference>
<feature type="binding site" evidence="8">
    <location>
        <position position="180"/>
    </location>
    <ligand>
        <name>D-glyceraldehyde 3-phosphate</name>
        <dbReference type="ChEBI" id="CHEBI:59776"/>
    </ligand>
</feature>
<dbReference type="PANTHER" id="PTHR10836">
    <property type="entry name" value="GLYCERALDEHYDE 3-PHOSPHATE DEHYDROGENASE"/>
    <property type="match status" value="1"/>
</dbReference>
<dbReference type="PANTHER" id="PTHR10836:SF76">
    <property type="entry name" value="GLYCERALDEHYDE-3-PHOSPHATE DEHYDROGENASE-RELATED"/>
    <property type="match status" value="1"/>
</dbReference>
<dbReference type="SMART" id="SM00846">
    <property type="entry name" value="Gp_dh_N"/>
    <property type="match status" value="1"/>
</dbReference>
<dbReference type="Proteomes" id="UP000242301">
    <property type="component" value="Unassembled WGS sequence"/>
</dbReference>
<dbReference type="InterPro" id="IPR020829">
    <property type="entry name" value="GlycerAld_3-P_DH_cat"/>
</dbReference>
<dbReference type="GO" id="GO:0051287">
    <property type="term" value="F:NAD binding"/>
    <property type="evidence" value="ECO:0007669"/>
    <property type="project" value="InterPro"/>
</dbReference>
<evidence type="ECO:0000256" key="5">
    <source>
        <dbReference type="ARBA" id="ARBA00023027"/>
    </source>
</evidence>
<feature type="domain" description="Glyceraldehyde 3-phosphate dehydrogenase NAD(P) binding" evidence="13">
    <location>
        <begin position="3"/>
        <end position="150"/>
    </location>
</feature>
<dbReference type="InterPro" id="IPR036291">
    <property type="entry name" value="NAD(P)-bd_dom_sf"/>
</dbReference>